<dbReference type="EMBL" id="SHKR01000016">
    <property type="protein sequence ID" value="RZU10565.1"/>
    <property type="molecule type" value="Genomic_DNA"/>
</dbReference>
<keyword evidence="3" id="KW-1185">Reference proteome</keyword>
<evidence type="ECO:0000313" key="3">
    <source>
        <dbReference type="Proteomes" id="UP000292027"/>
    </source>
</evidence>
<name>A0A4Q7WM24_9ACTN</name>
<dbReference type="InterPro" id="IPR016024">
    <property type="entry name" value="ARM-type_fold"/>
</dbReference>
<dbReference type="OrthoDB" id="4338931at2"/>
<feature type="region of interest" description="Disordered" evidence="1">
    <location>
        <begin position="156"/>
        <end position="175"/>
    </location>
</feature>
<gene>
    <name evidence="2" type="ORF">EV645_7029</name>
</gene>
<dbReference type="Gene3D" id="1.25.10.10">
    <property type="entry name" value="Leucine-rich Repeat Variant"/>
    <property type="match status" value="1"/>
</dbReference>
<dbReference type="SUPFAM" id="SSF48371">
    <property type="entry name" value="ARM repeat"/>
    <property type="match status" value="1"/>
</dbReference>
<reference evidence="2 3" key="1">
    <citation type="journal article" date="2015" name="Stand. Genomic Sci.">
        <title>Genomic Encyclopedia of Bacterial and Archaeal Type Strains, Phase III: the genomes of soil and plant-associated and newly described type strains.</title>
        <authorList>
            <person name="Whitman W.B."/>
            <person name="Woyke T."/>
            <person name="Klenk H.P."/>
            <person name="Zhou Y."/>
            <person name="Lilburn T.G."/>
            <person name="Beck B.J."/>
            <person name="De Vos P."/>
            <person name="Vandamme P."/>
            <person name="Eisen J.A."/>
            <person name="Garrity G."/>
            <person name="Hugenholtz P."/>
            <person name="Kyrpides N.C."/>
        </authorList>
    </citation>
    <scope>NUCLEOTIDE SEQUENCE [LARGE SCALE GENOMIC DNA]</scope>
    <source>
        <strain evidence="2 3">VKM Ac-2540</strain>
    </source>
</reference>
<organism evidence="2 3">
    <name type="scientific">Kribbella rubisoli</name>
    <dbReference type="NCBI Taxonomy" id="3075929"/>
    <lineage>
        <taxon>Bacteria</taxon>
        <taxon>Bacillati</taxon>
        <taxon>Actinomycetota</taxon>
        <taxon>Actinomycetes</taxon>
        <taxon>Propionibacteriales</taxon>
        <taxon>Kribbellaceae</taxon>
        <taxon>Kribbella</taxon>
    </lineage>
</organism>
<sequence length="175" mass="18919">MTDFRSRRMVVKGNETAVRAFADQCGWTASGPGELAWAAGPGVSLHYIVDPLTLVEYAVVSGSEQSAVEEVTQIVAAKAPVWTLDELLADVSDSPERSVAVARAGVGAPDEYDERFFACISAAMKDPDTAVREAALYATAYSAYPQYHDRLVDVAQTDPDPDRQEDADLILESFD</sequence>
<protein>
    <recommendedName>
        <fullName evidence="4">HEAT repeat domain-containing protein</fullName>
    </recommendedName>
</protein>
<dbReference type="Proteomes" id="UP000292027">
    <property type="component" value="Unassembled WGS sequence"/>
</dbReference>
<dbReference type="InterPro" id="IPR011989">
    <property type="entry name" value="ARM-like"/>
</dbReference>
<evidence type="ECO:0000313" key="2">
    <source>
        <dbReference type="EMBL" id="RZU10565.1"/>
    </source>
</evidence>
<evidence type="ECO:0008006" key="4">
    <source>
        <dbReference type="Google" id="ProtNLM"/>
    </source>
</evidence>
<dbReference type="RefSeq" id="WP_130448307.1">
    <property type="nucleotide sequence ID" value="NZ_SHKR01000016.1"/>
</dbReference>
<proteinExistence type="predicted"/>
<accession>A0A4Q7WM24</accession>
<evidence type="ECO:0000256" key="1">
    <source>
        <dbReference type="SAM" id="MobiDB-lite"/>
    </source>
</evidence>
<comment type="caution">
    <text evidence="2">The sequence shown here is derived from an EMBL/GenBank/DDBJ whole genome shotgun (WGS) entry which is preliminary data.</text>
</comment>
<dbReference type="AlphaFoldDB" id="A0A4Q7WM24"/>